<sequence length="234" mass="25023">MSRLLDVVGLGPRLRRWKAAGAEAALGVHDRAQLAGLAWQEARAPLAQSALLSALLALVSVVVGVVLSAAVVVHYWDGPFRVRAAWWVALAWAIVWVVLVALLLARVRKTSQAVHPLTQELRRDLSGGADPDASPAPQDPAQVAAMREEVLARIADQRARRALLQERRAAAEAEAAARAAAQPPAQPLSATAMRMAREHPIATGAAAAAVVAVLGPRRLVRWAGWALPILWKLR</sequence>
<protein>
    <submittedName>
        <fullName evidence="3">Uncharacterized protein</fullName>
    </submittedName>
</protein>
<gene>
    <name evidence="3" type="ORF">DFR41_11178</name>
</gene>
<organism evidence="3 4">
    <name type="scientific">Pseudacidovorax intermedius</name>
    <dbReference type="NCBI Taxonomy" id="433924"/>
    <lineage>
        <taxon>Bacteria</taxon>
        <taxon>Pseudomonadati</taxon>
        <taxon>Pseudomonadota</taxon>
        <taxon>Betaproteobacteria</taxon>
        <taxon>Burkholderiales</taxon>
        <taxon>Comamonadaceae</taxon>
        <taxon>Pseudacidovorax</taxon>
    </lineage>
</organism>
<evidence type="ECO:0000313" key="3">
    <source>
        <dbReference type="EMBL" id="RDI20103.1"/>
    </source>
</evidence>
<reference evidence="3 4" key="1">
    <citation type="submission" date="2018-07" db="EMBL/GenBank/DDBJ databases">
        <title>Genomic Encyclopedia of Type Strains, Phase IV (KMG-IV): sequencing the most valuable type-strain genomes for metagenomic binning, comparative biology and taxonomic classification.</title>
        <authorList>
            <person name="Goeker M."/>
        </authorList>
    </citation>
    <scope>NUCLEOTIDE SEQUENCE [LARGE SCALE GENOMIC DNA]</scope>
    <source>
        <strain evidence="3 4">DSM 21352</strain>
    </source>
</reference>
<feature type="transmembrane region" description="Helical" evidence="2">
    <location>
        <begin position="84"/>
        <end position="105"/>
    </location>
</feature>
<name>A0A370F8P4_9BURK</name>
<keyword evidence="4" id="KW-1185">Reference proteome</keyword>
<dbReference type="Proteomes" id="UP000255265">
    <property type="component" value="Unassembled WGS sequence"/>
</dbReference>
<evidence type="ECO:0000313" key="4">
    <source>
        <dbReference type="Proteomes" id="UP000255265"/>
    </source>
</evidence>
<dbReference type="AlphaFoldDB" id="A0A370F8P4"/>
<dbReference type="RefSeq" id="WP_114804332.1">
    <property type="nucleotide sequence ID" value="NZ_QQAV01000011.1"/>
</dbReference>
<accession>A0A370F8P4</accession>
<keyword evidence="2" id="KW-0472">Membrane</keyword>
<comment type="caution">
    <text evidence="3">The sequence shown here is derived from an EMBL/GenBank/DDBJ whole genome shotgun (WGS) entry which is preliminary data.</text>
</comment>
<keyword evidence="1" id="KW-0175">Coiled coil</keyword>
<evidence type="ECO:0000256" key="2">
    <source>
        <dbReference type="SAM" id="Phobius"/>
    </source>
</evidence>
<keyword evidence="2" id="KW-1133">Transmembrane helix</keyword>
<dbReference type="OrthoDB" id="8906425at2"/>
<keyword evidence="2" id="KW-0812">Transmembrane</keyword>
<feature type="transmembrane region" description="Helical" evidence="2">
    <location>
        <begin position="50"/>
        <end position="72"/>
    </location>
</feature>
<proteinExistence type="predicted"/>
<evidence type="ECO:0000256" key="1">
    <source>
        <dbReference type="SAM" id="Coils"/>
    </source>
</evidence>
<dbReference type="EMBL" id="QQAV01000011">
    <property type="protein sequence ID" value="RDI20103.1"/>
    <property type="molecule type" value="Genomic_DNA"/>
</dbReference>
<feature type="coiled-coil region" evidence="1">
    <location>
        <begin position="147"/>
        <end position="174"/>
    </location>
</feature>